<keyword evidence="3" id="KW-1185">Reference proteome</keyword>
<gene>
    <name evidence="2" type="ORF">OCV63_08375</name>
</gene>
<comment type="caution">
    <text evidence="2">The sequence shown here is derived from an EMBL/GenBank/DDBJ whole genome shotgun (WGS) entry which is preliminary data.</text>
</comment>
<evidence type="ECO:0000256" key="1">
    <source>
        <dbReference type="SAM" id="MobiDB-lite"/>
    </source>
</evidence>
<dbReference type="Proteomes" id="UP001652461">
    <property type="component" value="Unassembled WGS sequence"/>
</dbReference>
<proteinExistence type="predicted"/>
<name>A0ABT2RX62_9FIRM</name>
<organism evidence="2 3">
    <name type="scientific">Laedolimicola ammoniilytica</name>
    <dbReference type="NCBI Taxonomy" id="2981771"/>
    <lineage>
        <taxon>Bacteria</taxon>
        <taxon>Bacillati</taxon>
        <taxon>Bacillota</taxon>
        <taxon>Clostridia</taxon>
        <taxon>Lachnospirales</taxon>
        <taxon>Lachnospiraceae</taxon>
        <taxon>Laedolimicola</taxon>
    </lineage>
</organism>
<dbReference type="Gene3D" id="2.60.40.2340">
    <property type="match status" value="7"/>
</dbReference>
<reference evidence="2 3" key="1">
    <citation type="journal article" date="2021" name="ISME Commun">
        <title>Automated analysis of genomic sequences facilitates high-throughput and comprehensive description of bacteria.</title>
        <authorList>
            <person name="Hitch T.C.A."/>
        </authorList>
    </citation>
    <scope>NUCLEOTIDE SEQUENCE [LARGE SCALE GENOMIC DNA]</scope>
    <source>
        <strain evidence="2 3">Sanger_04</strain>
    </source>
</reference>
<feature type="region of interest" description="Disordered" evidence="1">
    <location>
        <begin position="1180"/>
        <end position="1200"/>
    </location>
</feature>
<dbReference type="EMBL" id="JAOQKC010000009">
    <property type="protein sequence ID" value="MCU6696911.1"/>
    <property type="molecule type" value="Genomic_DNA"/>
</dbReference>
<evidence type="ECO:0000313" key="2">
    <source>
        <dbReference type="EMBL" id="MCU6696911.1"/>
    </source>
</evidence>
<dbReference type="RefSeq" id="WP_158363390.1">
    <property type="nucleotide sequence ID" value="NZ_JAOQKC010000009.1"/>
</dbReference>
<sequence length="1311" mass="142565">MSYRNHQFVVSTSTDFINVFQLADGESPVMPLESCQMEKKGITYTYTPVEQKAQADFSSPVPYVMTSDRGERGYCWLMARSARDSDISNWSEKEKQAFLDTAPDIIACRDRMIAVLDKIQQAVDDRQVEIGGYQTAYQPMMYYLRNYDFWFFIAGNEIPAYGQSQGLYTVETLQKAMKSYMENEHRKGSFLNAEQMKAWLGCVESFCDQMEERIAAPELTGFQLGDYKGVVDGAAHVTLTVPEGANLPDPSGAVIDTEGEVSANFFAGSLTKGQLLYRLTPAAPWTGEIYNGTGNYVFNQDLGRTWIVEIKRGDPVLQIQDLSVTLGEHTFHGQINENTKEINLTLPLGTDLTALTPTLRHTAARATIGGQPEGSTVDLSSPVEILLSLDQYSEKYTLRTVTGDSSECDILSYSINGEKAIINGDKITLTLPYGTDLTGVEPEIQISEDAKLTQKPDSLAFGENLTYTVTAQNGDTRAYTVILTETPVSQENELLSFSYGSIQAEINQDRGTIKLQVPDGTNLKKLTPTVKVSDFASVYPESGQAVDFSGSDPVIYTVTSQSGVTNKYRVTVELVTTGQNVHQKEMEKLRNNIIARYATSASDDWEWMNLGFAKGGIVSSASPDALPANFDLHARLRKLDTSSSVAMTDFDRTIMMLTAMGINASKLDEYTTQDNPFVDSKGNVITDLTACLYNYSGGYTINGPIFALIALDMGEYTIPKNVVWTREKLLETILDHKYGSDGFGVDMVGMLMQSIAPYQDDPVYGERVKAKLEEGIGLFLGQGKAATVDPMQPDFTFGGFGYQSSESAAQAICALSAAGVDCHTDPRFSDGKGNSALTAFLAYADGEYFAHTMSVPKNAMATYQGCYTVQWYLGFLKNGGAGHPYSLYYHQQNFSRPLSKEADIKSFVLEGQEGVIEGDQITVTLPTGTPLNNMTPELTLSDYASLESPNLPLTFSANAPVTFTVLAEDGETRKSYFVTIKFSDALEAAGTNLDADSLQLQDANILRDVEITGRKVTEDTVATDILLSVGPGVDTENLYIKGTISYGAATEPADILNGKTKVNLSGWTTVLVKAQDGEHEKRYRIKVEAQESAAIESFAVTIDDVVYRGVIDNEAGTIQVRGVPSDADVTSLAPEIVVSEGTNVCSPLSGVSQNFSSTVTYTVSGNGLATQVYSVDILDADGKRPTGKSGTPDKPDTPDTPVIESAKISKFSILGVNAVIDDGAGTILLTLPAGTDVSHVVSQVTVGNGCTVSPAPGEVVDLRNPVVYTVTNGTETSYYTVIVTLEKPHSQQLWEQMEEDNTITDHQVVKE</sequence>
<evidence type="ECO:0000313" key="3">
    <source>
        <dbReference type="Proteomes" id="UP001652461"/>
    </source>
</evidence>
<protein>
    <submittedName>
        <fullName evidence="2">DUF5018 domain-containing protein</fullName>
    </submittedName>
</protein>
<accession>A0ABT2RX62</accession>